<keyword evidence="1" id="KW-0444">Lipid biosynthesis</keyword>
<keyword evidence="5" id="KW-1133">Transmembrane helix</keyword>
<sequence length="259" mass="29371">MDEEVEKITSKDMIEKREDGEVENVSLRKRTVIVRHSSTSSDPTPQLDIVCSWLPVPCGEEGHAKQHHGHTNVIGLGDSSVWKVPYLSCTVYMFLAPLTLPVLTLLVGLRYVMQMPLSRALCSLSCISLGLWGHCWLLAQISGLGLGSAIGCMFLSRSMMAIPFIHVNIFQHIGLPMFSPTQCPWRLKIMTRSMLNLTRNLILDWTYGHSLISCHVEHHLFPMLSDHMCLKMKPWYPVFCAHTISHTRKTLIYTVYSCF</sequence>
<evidence type="ECO:0000313" key="7">
    <source>
        <dbReference type="EMBL" id="OCT62940.1"/>
    </source>
</evidence>
<evidence type="ECO:0000256" key="1">
    <source>
        <dbReference type="ARBA" id="ARBA00022516"/>
    </source>
</evidence>
<organism evidence="7 8">
    <name type="scientific">Xenopus laevis</name>
    <name type="common">African clawed frog</name>
    <dbReference type="NCBI Taxonomy" id="8355"/>
    <lineage>
        <taxon>Eukaryota</taxon>
        <taxon>Metazoa</taxon>
        <taxon>Chordata</taxon>
        <taxon>Craniata</taxon>
        <taxon>Vertebrata</taxon>
        <taxon>Euteleostomi</taxon>
        <taxon>Amphibia</taxon>
        <taxon>Batrachia</taxon>
        <taxon>Anura</taxon>
        <taxon>Pipoidea</taxon>
        <taxon>Pipidae</taxon>
        <taxon>Xenopodinae</taxon>
        <taxon>Xenopus</taxon>
        <taxon>Xenopus</taxon>
    </lineage>
</organism>
<gene>
    <name evidence="7" type="ORF">XELAEV_18044033mg</name>
</gene>
<dbReference type="Pfam" id="PF00487">
    <property type="entry name" value="FA_desaturase"/>
    <property type="match status" value="1"/>
</dbReference>
<dbReference type="Proteomes" id="UP000694892">
    <property type="component" value="Chromosome 9_10L"/>
</dbReference>
<dbReference type="GO" id="GO:0006633">
    <property type="term" value="P:fatty acid biosynthetic process"/>
    <property type="evidence" value="ECO:0007669"/>
    <property type="project" value="UniProtKB-KW"/>
</dbReference>
<evidence type="ECO:0000256" key="5">
    <source>
        <dbReference type="SAM" id="Phobius"/>
    </source>
</evidence>
<reference evidence="8" key="1">
    <citation type="journal article" date="2016" name="Nature">
        <title>Genome evolution in the allotetraploid frog Xenopus laevis.</title>
        <authorList>
            <person name="Session A.M."/>
            <person name="Uno Y."/>
            <person name="Kwon T."/>
            <person name="Chapman J.A."/>
            <person name="Toyoda A."/>
            <person name="Takahashi S."/>
            <person name="Fukui A."/>
            <person name="Hikosaka A."/>
            <person name="Suzuki A."/>
            <person name="Kondo M."/>
            <person name="van Heeringen S.J."/>
            <person name="Quigley I."/>
            <person name="Heinz S."/>
            <person name="Ogino H."/>
            <person name="Ochi H."/>
            <person name="Hellsten U."/>
            <person name="Lyons J.B."/>
            <person name="Simakov O."/>
            <person name="Putnam N."/>
            <person name="Stites J."/>
            <person name="Kuroki Y."/>
            <person name="Tanaka T."/>
            <person name="Michiue T."/>
            <person name="Watanabe M."/>
            <person name="Bogdanovic O."/>
            <person name="Lister R."/>
            <person name="Georgiou G."/>
            <person name="Paranjpe S.S."/>
            <person name="van Kruijsbergen I."/>
            <person name="Shu S."/>
            <person name="Carlson J."/>
            <person name="Kinoshita T."/>
            <person name="Ohta Y."/>
            <person name="Mawaribuchi S."/>
            <person name="Jenkins J."/>
            <person name="Grimwood J."/>
            <person name="Schmutz J."/>
            <person name="Mitros T."/>
            <person name="Mozaffari S.V."/>
            <person name="Suzuki Y."/>
            <person name="Haramoto Y."/>
            <person name="Yamamoto T.S."/>
            <person name="Takagi C."/>
            <person name="Heald R."/>
            <person name="Miller K."/>
            <person name="Haudenschild C."/>
            <person name="Kitzman J."/>
            <person name="Nakayama T."/>
            <person name="Izutsu Y."/>
            <person name="Robert J."/>
            <person name="Fortriede J."/>
            <person name="Burns K."/>
            <person name="Lotay V."/>
            <person name="Karimi K."/>
            <person name="Yasuoka Y."/>
            <person name="Dichmann D.S."/>
            <person name="Flajnik M.F."/>
            <person name="Houston D.W."/>
            <person name="Shendure J."/>
            <person name="DuPasquier L."/>
            <person name="Vize P.D."/>
            <person name="Zorn A.M."/>
            <person name="Ito M."/>
            <person name="Marcotte E.M."/>
            <person name="Wallingford J.B."/>
            <person name="Ito Y."/>
            <person name="Asashima M."/>
            <person name="Ueno N."/>
            <person name="Matsuda Y."/>
            <person name="Veenstra G.J."/>
            <person name="Fujiyama A."/>
            <person name="Harland R.M."/>
            <person name="Taira M."/>
            <person name="Rokhsar D.S."/>
        </authorList>
    </citation>
    <scope>NUCLEOTIDE SEQUENCE [LARGE SCALE GENOMIC DNA]</scope>
    <source>
        <strain evidence="8">J</strain>
    </source>
</reference>
<keyword evidence="3" id="KW-0443">Lipid metabolism</keyword>
<keyword evidence="5" id="KW-0812">Transmembrane</keyword>
<evidence type="ECO:0000259" key="6">
    <source>
        <dbReference type="Pfam" id="PF00487"/>
    </source>
</evidence>
<protein>
    <recommendedName>
        <fullName evidence="6">Fatty acid desaturase domain-containing protein</fullName>
    </recommendedName>
</protein>
<proteinExistence type="predicted"/>
<evidence type="ECO:0000256" key="4">
    <source>
        <dbReference type="ARBA" id="ARBA00023160"/>
    </source>
</evidence>
<dbReference type="InterPro" id="IPR005804">
    <property type="entry name" value="FA_desaturase_dom"/>
</dbReference>
<keyword evidence="5" id="KW-0472">Membrane</keyword>
<accession>A0A974BYP1</accession>
<keyword evidence="2" id="KW-0276">Fatty acid metabolism</keyword>
<dbReference type="EMBL" id="CM004482">
    <property type="protein sequence ID" value="OCT62940.1"/>
    <property type="molecule type" value="Genomic_DNA"/>
</dbReference>
<keyword evidence="4" id="KW-0275">Fatty acid biosynthesis</keyword>
<dbReference type="GO" id="GO:0016717">
    <property type="term" value="F:oxidoreductase activity, acting on paired donors, with oxidation of a pair of donors resulting in the reduction of molecular oxygen to two molecules of water"/>
    <property type="evidence" value="ECO:0007669"/>
    <property type="project" value="TreeGrafter"/>
</dbReference>
<dbReference type="AlphaFoldDB" id="A0A974BYP1"/>
<dbReference type="InterPro" id="IPR012171">
    <property type="entry name" value="Fatty_acid_desaturase"/>
</dbReference>
<dbReference type="PANTHER" id="PTHR19353">
    <property type="entry name" value="FATTY ACID DESATURASE 2"/>
    <property type="match status" value="1"/>
</dbReference>
<dbReference type="PANTHER" id="PTHR19353:SF13">
    <property type="entry name" value="FATTY ACID DESATURASE 6"/>
    <property type="match status" value="1"/>
</dbReference>
<evidence type="ECO:0000313" key="8">
    <source>
        <dbReference type="Proteomes" id="UP000694892"/>
    </source>
</evidence>
<evidence type="ECO:0000256" key="2">
    <source>
        <dbReference type="ARBA" id="ARBA00022832"/>
    </source>
</evidence>
<name>A0A974BYP1_XENLA</name>
<evidence type="ECO:0000256" key="3">
    <source>
        <dbReference type="ARBA" id="ARBA00023098"/>
    </source>
</evidence>
<feature type="transmembrane region" description="Helical" evidence="5">
    <location>
        <begin position="91"/>
        <end position="113"/>
    </location>
</feature>
<dbReference type="GO" id="GO:0016020">
    <property type="term" value="C:membrane"/>
    <property type="evidence" value="ECO:0007669"/>
    <property type="project" value="TreeGrafter"/>
</dbReference>
<feature type="domain" description="Fatty acid desaturase" evidence="6">
    <location>
        <begin position="61"/>
        <end position="241"/>
    </location>
</feature>